<dbReference type="SUPFAM" id="SSF55298">
    <property type="entry name" value="YjgF-like"/>
    <property type="match status" value="1"/>
</dbReference>
<dbReference type="Proteomes" id="UP000198767">
    <property type="component" value="Unassembled WGS sequence"/>
</dbReference>
<dbReference type="InterPro" id="IPR038743">
    <property type="entry name" value="YjgH-like"/>
</dbReference>
<organism evidence="1 2">
    <name type="scientific">Epibacterium ulvae</name>
    <dbReference type="NCBI Taxonomy" id="1156985"/>
    <lineage>
        <taxon>Bacteria</taxon>
        <taxon>Pseudomonadati</taxon>
        <taxon>Pseudomonadota</taxon>
        <taxon>Alphaproteobacteria</taxon>
        <taxon>Rhodobacterales</taxon>
        <taxon>Roseobacteraceae</taxon>
        <taxon>Epibacterium</taxon>
    </lineage>
</organism>
<dbReference type="InterPro" id="IPR035959">
    <property type="entry name" value="RutC-like_sf"/>
</dbReference>
<sequence>MRDVVFPTAKQASYDAYGYSAAVKSGGFLFVSGQVGADAAGAAIAEPSAQFTQAFANLAEVLDAAGCCFDDIVDVTTFHVNMYEHFETFGAVKAKIFPEPPFPNWTAVGVVNLADPALLLEIKVTAKLP</sequence>
<protein>
    <submittedName>
        <fullName evidence="1">Enamine deaminase RidA, house cleaning of reactive enamine intermediates, YjgF/YER057c/UK114 family</fullName>
    </submittedName>
</protein>
<dbReference type="GO" id="GO:0005829">
    <property type="term" value="C:cytosol"/>
    <property type="evidence" value="ECO:0007669"/>
    <property type="project" value="TreeGrafter"/>
</dbReference>
<dbReference type="PANTHER" id="PTHR11803">
    <property type="entry name" value="2-IMINOBUTANOATE/2-IMINOPROPANOATE DEAMINASE RIDA"/>
    <property type="match status" value="1"/>
</dbReference>
<gene>
    <name evidence="1" type="ORF">SAMN04488118_104196</name>
</gene>
<dbReference type="Gene3D" id="3.30.1330.40">
    <property type="entry name" value="RutC-like"/>
    <property type="match status" value="1"/>
</dbReference>
<dbReference type="CDD" id="cd02198">
    <property type="entry name" value="YjgH_like"/>
    <property type="match status" value="1"/>
</dbReference>
<keyword evidence="2" id="KW-1185">Reference proteome</keyword>
<name>A0A1G5QHS1_9RHOB</name>
<dbReference type="EMBL" id="FMWG01000004">
    <property type="protein sequence ID" value="SCZ61080.1"/>
    <property type="molecule type" value="Genomic_DNA"/>
</dbReference>
<dbReference type="STRING" id="1156985.SAMN04488118_104196"/>
<evidence type="ECO:0000313" key="1">
    <source>
        <dbReference type="EMBL" id="SCZ61080.1"/>
    </source>
</evidence>
<dbReference type="InterPro" id="IPR006175">
    <property type="entry name" value="YjgF/YER057c/UK114"/>
</dbReference>
<accession>A0A1G5QHS1</accession>
<dbReference type="Pfam" id="PF01042">
    <property type="entry name" value="Ribonuc_L-PSP"/>
    <property type="match status" value="1"/>
</dbReference>
<dbReference type="GO" id="GO:0019239">
    <property type="term" value="F:deaminase activity"/>
    <property type="evidence" value="ECO:0007669"/>
    <property type="project" value="TreeGrafter"/>
</dbReference>
<dbReference type="OrthoDB" id="9809792at2"/>
<dbReference type="PANTHER" id="PTHR11803:SF44">
    <property type="entry name" value="RUTC FAMILY PROTEIN YJGH"/>
    <property type="match status" value="1"/>
</dbReference>
<dbReference type="RefSeq" id="WP_090217945.1">
    <property type="nucleotide sequence ID" value="NZ_CANLDO010000004.1"/>
</dbReference>
<reference evidence="1 2" key="1">
    <citation type="submission" date="2016-10" db="EMBL/GenBank/DDBJ databases">
        <authorList>
            <person name="de Groot N.N."/>
        </authorList>
    </citation>
    <scope>NUCLEOTIDE SEQUENCE [LARGE SCALE GENOMIC DNA]</scope>
    <source>
        <strain evidence="1 2">U95</strain>
    </source>
</reference>
<dbReference type="AlphaFoldDB" id="A0A1G5QHS1"/>
<evidence type="ECO:0000313" key="2">
    <source>
        <dbReference type="Proteomes" id="UP000198767"/>
    </source>
</evidence>
<proteinExistence type="predicted"/>